<evidence type="ECO:0000313" key="2">
    <source>
        <dbReference type="Proteomes" id="UP000261520"/>
    </source>
</evidence>
<accession>A0A3B4APX0</accession>
<proteinExistence type="predicted"/>
<organism evidence="1 2">
    <name type="scientific">Periophthalmus magnuspinnatus</name>
    <dbReference type="NCBI Taxonomy" id="409849"/>
    <lineage>
        <taxon>Eukaryota</taxon>
        <taxon>Metazoa</taxon>
        <taxon>Chordata</taxon>
        <taxon>Craniata</taxon>
        <taxon>Vertebrata</taxon>
        <taxon>Euteleostomi</taxon>
        <taxon>Actinopterygii</taxon>
        <taxon>Neopterygii</taxon>
        <taxon>Teleostei</taxon>
        <taxon>Neoteleostei</taxon>
        <taxon>Acanthomorphata</taxon>
        <taxon>Gobiaria</taxon>
        <taxon>Gobiiformes</taxon>
        <taxon>Gobioidei</taxon>
        <taxon>Gobiidae</taxon>
        <taxon>Oxudercinae</taxon>
        <taxon>Periophthalmus</taxon>
    </lineage>
</organism>
<dbReference type="AlphaFoldDB" id="A0A3B4APX0"/>
<protein>
    <submittedName>
        <fullName evidence="1">Uncharacterized protein</fullName>
    </submittedName>
</protein>
<evidence type="ECO:0000313" key="1">
    <source>
        <dbReference type="Ensembl" id="ENSPMGP00000018745.1"/>
    </source>
</evidence>
<sequence length="118" mass="13233">KSTNYLYALFELQRITTHFIRSFCPLPLCALEGVDTAHPNNVLSPPANLGCVQPPLTSFSCPFWEVNNALIPRVAVWVGTICSFPSHFPLSMTADRKQIKASDKIEVVIWTAAFMYFI</sequence>
<keyword evidence="2" id="KW-1185">Reference proteome</keyword>
<reference evidence="1" key="2">
    <citation type="submission" date="2025-09" db="UniProtKB">
        <authorList>
            <consortium name="Ensembl"/>
        </authorList>
    </citation>
    <scope>IDENTIFICATION</scope>
</reference>
<dbReference type="Proteomes" id="UP000261520">
    <property type="component" value="Unplaced"/>
</dbReference>
<reference evidence="1" key="1">
    <citation type="submission" date="2025-08" db="UniProtKB">
        <authorList>
            <consortium name="Ensembl"/>
        </authorList>
    </citation>
    <scope>IDENTIFICATION</scope>
</reference>
<dbReference type="Ensembl" id="ENSPMGT00000019991.1">
    <property type="protein sequence ID" value="ENSPMGP00000018745.1"/>
    <property type="gene ID" value="ENSPMGG00000015285.1"/>
</dbReference>
<name>A0A3B4APX0_9GOBI</name>